<dbReference type="NCBIfam" id="TIGR00638">
    <property type="entry name" value="Mop"/>
    <property type="match status" value="1"/>
</dbReference>
<dbReference type="InterPro" id="IPR005116">
    <property type="entry name" value="Transp-assoc_OB_typ1"/>
</dbReference>
<dbReference type="PROSITE" id="PS51866">
    <property type="entry name" value="MOP"/>
    <property type="match status" value="1"/>
</dbReference>
<dbReference type="OrthoDB" id="9800709at2"/>
<keyword evidence="1 2" id="KW-0500">Molybdenum</keyword>
<sequence>MKISVRNTLEGKILSIKEGPVSTEVVIETAAGEKLVSSITTTSAKTLGLKVGGKAYAIIKASNVMIGVDD</sequence>
<evidence type="ECO:0000313" key="5">
    <source>
        <dbReference type="Proteomes" id="UP000430564"/>
    </source>
</evidence>
<dbReference type="RefSeq" id="WP_152158900.1">
    <property type="nucleotide sequence ID" value="NZ_WEHX01000085.1"/>
</dbReference>
<name>A0A6I1EHC3_9BURK</name>
<comment type="caution">
    <text evidence="4">The sequence shown here is derived from an EMBL/GenBank/DDBJ whole genome shotgun (WGS) entry which is preliminary data.</text>
</comment>
<dbReference type="Gene3D" id="2.40.50.100">
    <property type="match status" value="1"/>
</dbReference>
<dbReference type="Proteomes" id="UP000430564">
    <property type="component" value="Unassembled WGS sequence"/>
</dbReference>
<dbReference type="InterPro" id="IPR008995">
    <property type="entry name" value="Mo/tungstate-bd_C_term_dom"/>
</dbReference>
<accession>A0A6I1EHC3</accession>
<dbReference type="EMBL" id="WEHX01000085">
    <property type="protein sequence ID" value="KAB7655463.1"/>
    <property type="molecule type" value="Genomic_DNA"/>
</dbReference>
<protein>
    <submittedName>
        <fullName evidence="4">Transporter</fullName>
    </submittedName>
</protein>
<dbReference type="InterPro" id="IPR004606">
    <property type="entry name" value="Mop_domain"/>
</dbReference>
<evidence type="ECO:0000313" key="4">
    <source>
        <dbReference type="EMBL" id="KAB7655463.1"/>
    </source>
</evidence>
<proteinExistence type="predicted"/>
<dbReference type="Pfam" id="PF03459">
    <property type="entry name" value="TOBE"/>
    <property type="match status" value="1"/>
</dbReference>
<evidence type="ECO:0000259" key="3">
    <source>
        <dbReference type="PROSITE" id="PS51866"/>
    </source>
</evidence>
<reference evidence="4 5" key="1">
    <citation type="submission" date="2019-10" db="EMBL/GenBank/DDBJ databases">
        <title>Genome diversity of Sutterella seckii.</title>
        <authorList>
            <person name="Chaplin A.V."/>
            <person name="Sokolova S.R."/>
            <person name="Mosin K.A."/>
            <person name="Ivanova E.L."/>
            <person name="Kochetkova T.O."/>
            <person name="Goltsov A.Y."/>
            <person name="Trofimov D.Y."/>
            <person name="Efimov B.A."/>
        </authorList>
    </citation>
    <scope>NUCLEOTIDE SEQUENCE [LARGE SCALE GENOMIC DNA]</scope>
    <source>
        <strain evidence="4 5">ASD393</strain>
    </source>
</reference>
<dbReference type="AlphaFoldDB" id="A0A6I1EHC3"/>
<feature type="domain" description="Mop" evidence="3">
    <location>
        <begin position="2"/>
        <end position="68"/>
    </location>
</feature>
<gene>
    <name evidence="4" type="ORF">GBM95_09585</name>
</gene>
<dbReference type="GO" id="GO:0015689">
    <property type="term" value="P:molybdate ion transport"/>
    <property type="evidence" value="ECO:0007669"/>
    <property type="project" value="InterPro"/>
</dbReference>
<evidence type="ECO:0000256" key="1">
    <source>
        <dbReference type="ARBA" id="ARBA00022505"/>
    </source>
</evidence>
<evidence type="ECO:0000256" key="2">
    <source>
        <dbReference type="PROSITE-ProRule" id="PRU01213"/>
    </source>
</evidence>
<dbReference type="SUPFAM" id="SSF50331">
    <property type="entry name" value="MOP-like"/>
    <property type="match status" value="1"/>
</dbReference>
<organism evidence="4 5">
    <name type="scientific">Sutterella seckii</name>
    <dbReference type="NCBI Taxonomy" id="1944635"/>
    <lineage>
        <taxon>Bacteria</taxon>
        <taxon>Pseudomonadati</taxon>
        <taxon>Pseudomonadota</taxon>
        <taxon>Betaproteobacteria</taxon>
        <taxon>Burkholderiales</taxon>
        <taxon>Sutterellaceae</taxon>
        <taxon>Sutterella</taxon>
    </lineage>
</organism>